<evidence type="ECO:0000256" key="1">
    <source>
        <dbReference type="SAM" id="Phobius"/>
    </source>
</evidence>
<dbReference type="Proteomes" id="UP000590749">
    <property type="component" value="Unassembled WGS sequence"/>
</dbReference>
<dbReference type="RefSeq" id="WP_229795648.1">
    <property type="nucleotide sequence ID" value="NZ_BMPW01000030.1"/>
</dbReference>
<feature type="transmembrane region" description="Helical" evidence="1">
    <location>
        <begin position="93"/>
        <end position="110"/>
    </location>
</feature>
<reference evidence="2 3" key="1">
    <citation type="submission" date="2020-08" db="EMBL/GenBank/DDBJ databases">
        <title>Genomic Encyclopedia of Type Strains, Phase III (KMG-III): the genomes of soil and plant-associated and newly described type strains.</title>
        <authorList>
            <person name="Whitman W."/>
        </authorList>
    </citation>
    <scope>NUCLEOTIDE SEQUENCE [LARGE SCALE GENOMIC DNA]</scope>
    <source>
        <strain evidence="2 3">CECT 3287</strain>
    </source>
</reference>
<feature type="transmembrane region" description="Helical" evidence="1">
    <location>
        <begin position="116"/>
        <end position="136"/>
    </location>
</feature>
<keyword evidence="1" id="KW-0812">Transmembrane</keyword>
<dbReference type="AlphaFoldDB" id="A0A7W5AR30"/>
<gene>
    <name evidence="2" type="ORF">FHR83_008517</name>
</gene>
<feature type="transmembrane region" description="Helical" evidence="1">
    <location>
        <begin position="318"/>
        <end position="341"/>
    </location>
</feature>
<feature type="transmembrane region" description="Helical" evidence="1">
    <location>
        <begin position="223"/>
        <end position="246"/>
    </location>
</feature>
<name>A0A7W5AR30_9ACTN</name>
<keyword evidence="1" id="KW-1133">Transmembrane helix</keyword>
<feature type="transmembrane region" description="Helical" evidence="1">
    <location>
        <begin position="362"/>
        <end position="380"/>
    </location>
</feature>
<feature type="transmembrane region" description="Helical" evidence="1">
    <location>
        <begin position="55"/>
        <end position="81"/>
    </location>
</feature>
<dbReference type="EC" id="1.7.2.1" evidence="2"/>
<proteinExistence type="predicted"/>
<accession>A0A7W5AR30</accession>
<comment type="caution">
    <text evidence="2">The sequence shown here is derived from an EMBL/GenBank/DDBJ whole genome shotgun (WGS) entry which is preliminary data.</text>
</comment>
<feature type="transmembrane region" description="Helical" evidence="1">
    <location>
        <begin position="280"/>
        <end position="298"/>
    </location>
</feature>
<sequence length="412" mass="42784">MNRLRGHPVPAGLGGGGMNGRAGWHRRTGALPLMYLAGLVALAFAHPMLPTWRWLAIHMLLLGAATNAILVWGAHFTVAVLRAPAPTRRTGEAIRLILLNAGVLAVLAGGAADLPWIGVGGAAAVFAAVAAHLWWLTARLRSALPARFAVTVHYYVAAAVALLTGIPAGAWMLVTDDAARSRLILFHAHVNLLGWIMLTILGTILTFWPTVLRTRMAGDAVAAARIALPLAVSGLVLLAVAVLAWWPVVTAAGLGLIAAAVVRTAIPAVRVGLAKPPESFAAWSIAAGAAWLLAALGLDGWTLLTSGGPDAAVDRFGIVLLPLLAGAVAQVLLGSLAYLLPMVLGGGPAVARERSAALDRNWAQRVAMANAALLAFLLPTGPYARIATSLLLLVALCQFLAPAVRVLVQARR</sequence>
<organism evidence="2 3">
    <name type="scientific">Actinoplanes campanulatus</name>
    <dbReference type="NCBI Taxonomy" id="113559"/>
    <lineage>
        <taxon>Bacteria</taxon>
        <taxon>Bacillati</taxon>
        <taxon>Actinomycetota</taxon>
        <taxon>Actinomycetes</taxon>
        <taxon>Micromonosporales</taxon>
        <taxon>Micromonosporaceae</taxon>
        <taxon>Actinoplanes</taxon>
    </lineage>
</organism>
<feature type="transmembrane region" description="Helical" evidence="1">
    <location>
        <begin position="192"/>
        <end position="211"/>
    </location>
</feature>
<feature type="transmembrane region" description="Helical" evidence="1">
    <location>
        <begin position="148"/>
        <end position="172"/>
    </location>
</feature>
<keyword evidence="1" id="KW-0472">Membrane</keyword>
<feature type="transmembrane region" description="Helical" evidence="1">
    <location>
        <begin position="386"/>
        <end position="408"/>
    </location>
</feature>
<dbReference type="GO" id="GO:0050421">
    <property type="term" value="F:nitrite reductase (NO-forming) activity"/>
    <property type="evidence" value="ECO:0007669"/>
    <property type="project" value="UniProtKB-EC"/>
</dbReference>
<protein>
    <submittedName>
        <fullName evidence="2">Nitrite reductase (NO-forming)</fullName>
        <ecNumber evidence="2">1.7.2.1</ecNumber>
    </submittedName>
</protein>
<evidence type="ECO:0000313" key="2">
    <source>
        <dbReference type="EMBL" id="MBB3100791.1"/>
    </source>
</evidence>
<feature type="transmembrane region" description="Helical" evidence="1">
    <location>
        <begin position="252"/>
        <end position="273"/>
    </location>
</feature>
<evidence type="ECO:0000313" key="3">
    <source>
        <dbReference type="Proteomes" id="UP000590749"/>
    </source>
</evidence>
<dbReference type="EMBL" id="JACHXF010000029">
    <property type="protein sequence ID" value="MBB3100791.1"/>
    <property type="molecule type" value="Genomic_DNA"/>
</dbReference>
<feature type="transmembrane region" description="Helical" evidence="1">
    <location>
        <begin position="30"/>
        <end position="49"/>
    </location>
</feature>
<keyword evidence="2" id="KW-0560">Oxidoreductase</keyword>
<keyword evidence="3" id="KW-1185">Reference proteome</keyword>